<evidence type="ECO:0008006" key="13">
    <source>
        <dbReference type="Google" id="ProtNLM"/>
    </source>
</evidence>
<sequence>FRAVIFDMGGVVLPSPFPMTKEYELQKKIPPGTIWKTIKDYGDKGAWPKLEIGEINAEEFGQIFSEECTKIAGETVNVHDFLPYLEHGMKSPISEVLDAINCLRQEGYKTALLTNNWIQSDGKSLLPISRDHFDVVIESAVVGVNKPKYPIYNLCLSQLNVKPEDTIFLDDMQPNLVAAKSLGIHTIKVEDVHVAINELEQQLNIPLTSTNKGTTPVRKEMQFDTRKFTEYLNNQLNMGLTHEPEVREFSHGQSNPTYLIDYGPNVTKMVLRKKPPGKLLPSAHAVEREYRIMKAVGNHGVKVPPLLALCEDSSIIGTPFYVMELVQGNIYKDPSLPGMTPESRKKVYREMVDTLCKIHRVDIDKAGINDYGKHGNYVERQVGIWTKQYQRSETHTIPSMNRLITWLPQHLPTNEVTSVVHGDVRIDNFIFRRDQPEVVATLDWELSTLGDPISDLAYSCIPYFLPTNFPIISGLKGVNLNELGIPTHEQILEMYCNEMQLPNIDNFDFYMAFSFFRVASILQGVYKRSKQGQASSDQAGVTGKLAEHMSDIGWSFASKEGFRLFNKTNPSIGSGTRKYSTHAGKDSEKYSRSKVAESNKDMKLPIHVSALPPSTQQLHSNLLQFMEDHVYPVEKSFSEYYSSENRWTPHPELEKLKAKAKSAGLWNLFLPHSDHGAGLCNVEYAYLCEVMGRCLYAPEIFNCSAPDTGNMEVLAEFGTEDQKQRWLKPLLDGEIRSCFAMTEPQVASSDATNIESSIDEDGDRLVLNGRKWWTSGAMDPRMKIIIFMGKNDKNAARHKQQSMVLVPSDTPGVEIIRPLTVFGFDDAPVGHGEVIFNNVSVPKENMILEPGAGFKIAQARLGPGRIHHCMRLIGSAERSLDLMKERVKSRVTFGRALVTRDTILRDIATSRIEIDQCRLLVLMTAHMMDVAGNKAAAKEIAMIKVAVPITVSRVIDRALQAFGAAGLSGDFPLAGFYAWSRALRIADGPDAVHEAAIAKKELA</sequence>
<dbReference type="NCBIfam" id="TIGR01509">
    <property type="entry name" value="HAD-SF-IA-v3"/>
    <property type="match status" value="1"/>
</dbReference>
<evidence type="ECO:0000256" key="4">
    <source>
        <dbReference type="ARBA" id="ARBA00022827"/>
    </source>
</evidence>
<dbReference type="InterPro" id="IPR023214">
    <property type="entry name" value="HAD_sf"/>
</dbReference>
<dbReference type="InterPro" id="IPR011945">
    <property type="entry name" value="HAD-SF_ppase_IA/epoxid_hydro_N"/>
</dbReference>
<evidence type="ECO:0000313" key="12">
    <source>
        <dbReference type="Proteomes" id="UP000008144"/>
    </source>
</evidence>
<keyword evidence="5" id="KW-0007">Acetylation</keyword>
<accession>F6XV98</accession>
<dbReference type="Pfam" id="PF01636">
    <property type="entry name" value="APH"/>
    <property type="match status" value="1"/>
</dbReference>
<keyword evidence="6" id="KW-0560">Oxidoreductase</keyword>
<feature type="domain" description="Acyl-CoA oxidase/dehydrogenase middle" evidence="9">
    <location>
        <begin position="738"/>
        <end position="839"/>
    </location>
</feature>
<dbReference type="SUPFAM" id="SSF56784">
    <property type="entry name" value="HAD-like"/>
    <property type="match status" value="1"/>
</dbReference>
<evidence type="ECO:0000256" key="5">
    <source>
        <dbReference type="ARBA" id="ARBA00022990"/>
    </source>
</evidence>
<dbReference type="InterPro" id="IPR023198">
    <property type="entry name" value="PGP-like_dom2"/>
</dbReference>
<dbReference type="PANTHER" id="PTHR47829:SF3">
    <property type="entry name" value="AMINOGLYCOSIDE PHOSPHOTRANSFERASE DOMAIN-CONTAINING PROTEIN"/>
    <property type="match status" value="1"/>
</dbReference>
<dbReference type="InterPro" id="IPR036412">
    <property type="entry name" value="HAD-like_sf"/>
</dbReference>
<name>F6XV98_CIOIN</name>
<dbReference type="InterPro" id="IPR037069">
    <property type="entry name" value="AcylCoA_DH/ox_N_sf"/>
</dbReference>
<evidence type="ECO:0000259" key="8">
    <source>
        <dbReference type="Pfam" id="PF01636"/>
    </source>
</evidence>
<dbReference type="InterPro" id="IPR009075">
    <property type="entry name" value="AcylCo_DH/oxidase_C"/>
</dbReference>
<evidence type="ECO:0000256" key="1">
    <source>
        <dbReference type="ARBA" id="ARBA00001974"/>
    </source>
</evidence>
<dbReference type="Pfam" id="PF02770">
    <property type="entry name" value="Acyl-CoA_dh_M"/>
    <property type="match status" value="1"/>
</dbReference>
<dbReference type="InterPro" id="IPR009100">
    <property type="entry name" value="AcylCoA_DH/oxidase_NM_dom_sf"/>
</dbReference>
<dbReference type="InterPro" id="IPR041726">
    <property type="entry name" value="ACAD10_11_N"/>
</dbReference>
<evidence type="ECO:0000313" key="11">
    <source>
        <dbReference type="Ensembl" id="ENSCINP00000008477.4"/>
    </source>
</evidence>
<evidence type="ECO:0000256" key="3">
    <source>
        <dbReference type="ARBA" id="ARBA00022630"/>
    </source>
</evidence>
<dbReference type="Pfam" id="PF00702">
    <property type="entry name" value="Hydrolase"/>
    <property type="match status" value="1"/>
</dbReference>
<evidence type="ECO:0000259" key="10">
    <source>
        <dbReference type="Pfam" id="PF02771"/>
    </source>
</evidence>
<dbReference type="Gene3D" id="1.20.140.10">
    <property type="entry name" value="Butyryl-CoA Dehydrogenase, subunit A, domain 3"/>
    <property type="match status" value="1"/>
</dbReference>
<protein>
    <recommendedName>
        <fullName evidence="13">Acyl-CoA dehydrogenase family member 10</fullName>
    </recommendedName>
</protein>
<dbReference type="InterPro" id="IPR046373">
    <property type="entry name" value="Acyl-CoA_Oxase/DH_mid-dom_sf"/>
</dbReference>
<dbReference type="InterPro" id="IPR013786">
    <property type="entry name" value="AcylCoA_DH/ox_N"/>
</dbReference>
<dbReference type="CDD" id="cd05154">
    <property type="entry name" value="ACAD10_11_N-like"/>
    <property type="match status" value="1"/>
</dbReference>
<dbReference type="InterPro" id="IPR052898">
    <property type="entry name" value="ACAD10-like"/>
</dbReference>
<dbReference type="GO" id="GO:0016627">
    <property type="term" value="F:oxidoreductase activity, acting on the CH-CH group of donors"/>
    <property type="evidence" value="ECO:0007669"/>
    <property type="project" value="InterPro"/>
</dbReference>
<comment type="cofactor">
    <cofactor evidence="1">
        <name>FAD</name>
        <dbReference type="ChEBI" id="CHEBI:57692"/>
    </cofactor>
</comment>
<dbReference type="Gene3D" id="3.40.50.1000">
    <property type="entry name" value="HAD superfamily/HAD-like"/>
    <property type="match status" value="1"/>
</dbReference>
<evidence type="ECO:0000259" key="7">
    <source>
        <dbReference type="Pfam" id="PF00441"/>
    </source>
</evidence>
<dbReference type="NCBIfam" id="TIGR02247">
    <property type="entry name" value="HAD-1A3-hyp"/>
    <property type="match status" value="1"/>
</dbReference>
<dbReference type="PRINTS" id="PR00413">
    <property type="entry name" value="HADHALOGNASE"/>
</dbReference>
<dbReference type="SUPFAM" id="SSF47203">
    <property type="entry name" value="Acyl-CoA dehydrogenase C-terminal domain-like"/>
    <property type="match status" value="1"/>
</dbReference>
<keyword evidence="4" id="KW-0274">FAD</keyword>
<dbReference type="GO" id="GO:0050660">
    <property type="term" value="F:flavin adenine dinucleotide binding"/>
    <property type="evidence" value="ECO:0007669"/>
    <property type="project" value="InterPro"/>
</dbReference>
<reference evidence="12" key="1">
    <citation type="journal article" date="2002" name="Science">
        <title>The draft genome of Ciona intestinalis: insights into chordate and vertebrate origins.</title>
        <authorList>
            <person name="Dehal P."/>
            <person name="Satou Y."/>
            <person name="Campbell R.K."/>
            <person name="Chapman J."/>
            <person name="Degnan B."/>
            <person name="De Tomaso A."/>
            <person name="Davidson B."/>
            <person name="Di Gregorio A."/>
            <person name="Gelpke M."/>
            <person name="Goodstein D.M."/>
            <person name="Harafuji N."/>
            <person name="Hastings K.E."/>
            <person name="Ho I."/>
            <person name="Hotta K."/>
            <person name="Huang W."/>
            <person name="Kawashima T."/>
            <person name="Lemaire P."/>
            <person name="Martinez D."/>
            <person name="Meinertzhagen I.A."/>
            <person name="Necula S."/>
            <person name="Nonaka M."/>
            <person name="Putnam N."/>
            <person name="Rash S."/>
            <person name="Saiga H."/>
            <person name="Satake M."/>
            <person name="Terry A."/>
            <person name="Yamada L."/>
            <person name="Wang H.G."/>
            <person name="Awazu S."/>
            <person name="Azumi K."/>
            <person name="Boore J."/>
            <person name="Branno M."/>
            <person name="Chin-Bow S."/>
            <person name="DeSantis R."/>
            <person name="Doyle S."/>
            <person name="Francino P."/>
            <person name="Keys D.N."/>
            <person name="Haga S."/>
            <person name="Hayashi H."/>
            <person name="Hino K."/>
            <person name="Imai K.S."/>
            <person name="Inaba K."/>
            <person name="Kano S."/>
            <person name="Kobayashi K."/>
            <person name="Kobayashi M."/>
            <person name="Lee B.I."/>
            <person name="Makabe K.W."/>
            <person name="Manohar C."/>
            <person name="Matassi G."/>
            <person name="Medina M."/>
            <person name="Mochizuki Y."/>
            <person name="Mount S."/>
            <person name="Morishita T."/>
            <person name="Miura S."/>
            <person name="Nakayama A."/>
            <person name="Nishizaka S."/>
            <person name="Nomoto H."/>
            <person name="Ohta F."/>
            <person name="Oishi K."/>
            <person name="Rigoutsos I."/>
            <person name="Sano M."/>
            <person name="Sasaki A."/>
            <person name="Sasakura Y."/>
            <person name="Shoguchi E."/>
            <person name="Shin-i T."/>
            <person name="Spagnuolo A."/>
            <person name="Stainier D."/>
            <person name="Suzuki M.M."/>
            <person name="Tassy O."/>
            <person name="Takatori N."/>
            <person name="Tokuoka M."/>
            <person name="Yagi K."/>
            <person name="Yoshizaki F."/>
            <person name="Wada S."/>
            <person name="Zhang C."/>
            <person name="Hyatt P.D."/>
            <person name="Larimer F."/>
            <person name="Detter C."/>
            <person name="Doggett N."/>
            <person name="Glavina T."/>
            <person name="Hawkins T."/>
            <person name="Richardson P."/>
            <person name="Lucas S."/>
            <person name="Kohara Y."/>
            <person name="Levine M."/>
            <person name="Satoh N."/>
            <person name="Rokhsar D.S."/>
        </authorList>
    </citation>
    <scope>NUCLEOTIDE SEQUENCE [LARGE SCALE GENOMIC DNA]</scope>
</reference>
<dbReference type="FunFam" id="2.40.110.10:FF:000002">
    <property type="entry name" value="Acyl-CoA dehydrogenase fadE12"/>
    <property type="match status" value="1"/>
</dbReference>
<dbReference type="GeneTree" id="ENSGT00940000161620"/>
<dbReference type="InterPro" id="IPR006091">
    <property type="entry name" value="Acyl-CoA_Oxase/DH_mid-dom"/>
</dbReference>
<dbReference type="Pfam" id="PF02771">
    <property type="entry name" value="Acyl-CoA_dh_N"/>
    <property type="match status" value="1"/>
</dbReference>
<evidence type="ECO:0000256" key="6">
    <source>
        <dbReference type="ARBA" id="ARBA00023002"/>
    </source>
</evidence>
<reference evidence="11" key="2">
    <citation type="journal article" date="2008" name="Genome Biol.">
        <title>Improved genome assembly and evidence-based global gene model set for the chordate Ciona intestinalis: new insight into intron and operon populations.</title>
        <authorList>
            <person name="Satou Y."/>
            <person name="Mineta K."/>
            <person name="Ogasawara M."/>
            <person name="Sasakura Y."/>
            <person name="Shoguchi E."/>
            <person name="Ueno K."/>
            <person name="Yamada L."/>
            <person name="Matsumoto J."/>
            <person name="Wasserscheid J."/>
            <person name="Dewar K."/>
            <person name="Wiley G.B."/>
            <person name="Macmil S.L."/>
            <person name="Roe B.A."/>
            <person name="Zeller R.W."/>
            <person name="Hastings K.E."/>
            <person name="Lemaire P."/>
            <person name="Lindquist E."/>
            <person name="Endo T."/>
            <person name="Hotta K."/>
            <person name="Inaba K."/>
        </authorList>
    </citation>
    <scope>NUCLEOTIDE SEQUENCE [LARGE SCALE GENOMIC DNA]</scope>
    <source>
        <strain evidence="11">wild type</strain>
    </source>
</reference>
<dbReference type="Gene3D" id="3.30.200.20">
    <property type="entry name" value="Phosphorylase Kinase, domain 1"/>
    <property type="match status" value="1"/>
</dbReference>
<dbReference type="Ensembl" id="ENSCINT00000008477.4">
    <property type="protein sequence ID" value="ENSCINP00000008477.4"/>
    <property type="gene ID" value="ENSCING00000004111.4"/>
</dbReference>
<comment type="similarity">
    <text evidence="2">Belongs to the acyl-CoA dehydrogenase family.</text>
</comment>
<dbReference type="CDD" id="cd02603">
    <property type="entry name" value="HAD_sEH-N_like"/>
    <property type="match status" value="1"/>
</dbReference>
<dbReference type="InterPro" id="IPR002575">
    <property type="entry name" value="Aminoglycoside_PTrfase"/>
</dbReference>
<dbReference type="HOGENOM" id="CLU_007526_2_1_1"/>
<feature type="domain" description="Acyl-CoA dehydrogenase/oxidase N-terminal" evidence="10">
    <location>
        <begin position="615"/>
        <end position="734"/>
    </location>
</feature>
<dbReference type="SUPFAM" id="SSF56645">
    <property type="entry name" value="Acyl-CoA dehydrogenase NM domain-like"/>
    <property type="match status" value="1"/>
</dbReference>
<dbReference type="InterPro" id="IPR006439">
    <property type="entry name" value="HAD-SF_hydro_IA"/>
</dbReference>
<proteinExistence type="inferred from homology"/>
<dbReference type="Proteomes" id="UP000008144">
    <property type="component" value="Chromosome 14"/>
</dbReference>
<dbReference type="AlphaFoldDB" id="F6XV98"/>
<dbReference type="SFLD" id="SFLDS00003">
    <property type="entry name" value="Haloacid_Dehalogenase"/>
    <property type="match status" value="1"/>
</dbReference>
<dbReference type="EMBL" id="EAAA01001288">
    <property type="status" value="NOT_ANNOTATED_CDS"/>
    <property type="molecule type" value="Genomic_DNA"/>
</dbReference>
<dbReference type="InterPro" id="IPR036250">
    <property type="entry name" value="AcylCo_DH-like_C"/>
</dbReference>
<dbReference type="Gene3D" id="1.10.540.10">
    <property type="entry name" value="Acyl-CoA dehydrogenase/oxidase, N-terminal domain"/>
    <property type="match status" value="1"/>
</dbReference>
<evidence type="ECO:0000256" key="2">
    <source>
        <dbReference type="ARBA" id="ARBA00009347"/>
    </source>
</evidence>
<organism evidence="11 12">
    <name type="scientific">Ciona intestinalis</name>
    <name type="common">Transparent sea squirt</name>
    <name type="synonym">Ascidia intestinalis</name>
    <dbReference type="NCBI Taxonomy" id="7719"/>
    <lineage>
        <taxon>Eukaryota</taxon>
        <taxon>Metazoa</taxon>
        <taxon>Chordata</taxon>
        <taxon>Tunicata</taxon>
        <taxon>Ascidiacea</taxon>
        <taxon>Phlebobranchia</taxon>
        <taxon>Cionidae</taxon>
        <taxon>Ciona</taxon>
    </lineage>
</organism>
<dbReference type="Pfam" id="PF00441">
    <property type="entry name" value="Acyl-CoA_dh_1"/>
    <property type="match status" value="1"/>
</dbReference>
<dbReference type="Gene3D" id="1.10.150.240">
    <property type="entry name" value="Putative phosphatase, domain 2"/>
    <property type="match status" value="1"/>
</dbReference>
<dbReference type="PANTHER" id="PTHR47829">
    <property type="entry name" value="HYDROLASE, PUTATIVE (AFU_ORTHOLOGUE AFUA_1G12880)-RELATED"/>
    <property type="match status" value="1"/>
</dbReference>
<keyword evidence="12" id="KW-1185">Reference proteome</keyword>
<dbReference type="InterPro" id="IPR011009">
    <property type="entry name" value="Kinase-like_dom_sf"/>
</dbReference>
<reference evidence="11" key="4">
    <citation type="submission" date="2025-09" db="UniProtKB">
        <authorList>
            <consortium name="Ensembl"/>
        </authorList>
    </citation>
    <scope>IDENTIFICATION</scope>
</reference>
<dbReference type="SUPFAM" id="SSF56112">
    <property type="entry name" value="Protein kinase-like (PK-like)"/>
    <property type="match status" value="1"/>
</dbReference>
<feature type="domain" description="Acyl-CoA dehydrogenase/oxidase C-terminal" evidence="7">
    <location>
        <begin position="851"/>
        <end position="1000"/>
    </location>
</feature>
<dbReference type="Gene3D" id="2.40.110.10">
    <property type="entry name" value="Butyryl-CoA Dehydrogenase, subunit A, domain 2"/>
    <property type="match status" value="1"/>
</dbReference>
<reference evidence="11" key="3">
    <citation type="submission" date="2025-08" db="UniProtKB">
        <authorList>
            <consortium name="Ensembl"/>
        </authorList>
    </citation>
    <scope>IDENTIFICATION</scope>
</reference>
<dbReference type="SFLD" id="SFLDG01129">
    <property type="entry name" value="C1.5:_HAD__Beta-PGM__Phosphata"/>
    <property type="match status" value="1"/>
</dbReference>
<feature type="domain" description="Aminoglycoside phosphotransferase" evidence="8">
    <location>
        <begin position="245"/>
        <end position="460"/>
    </location>
</feature>
<evidence type="ECO:0000259" key="9">
    <source>
        <dbReference type="Pfam" id="PF02770"/>
    </source>
</evidence>
<dbReference type="Gene3D" id="3.90.1200.10">
    <property type="match status" value="1"/>
</dbReference>
<keyword evidence="3" id="KW-0285">Flavoprotein</keyword>